<dbReference type="PANTHER" id="PTHR36510:SF3">
    <property type="entry name" value="CONSERVED PROTEIN"/>
    <property type="match status" value="1"/>
</dbReference>
<dbReference type="SUPFAM" id="SSF55931">
    <property type="entry name" value="Glutamine synthetase/guanido kinase"/>
    <property type="match status" value="1"/>
</dbReference>
<gene>
    <name evidence="3" type="ORF">L6773_05465</name>
</gene>
<name>A0ABS9KAX2_9BACT</name>
<evidence type="ECO:0000256" key="1">
    <source>
        <dbReference type="PROSITE-ProRule" id="PRU00703"/>
    </source>
</evidence>
<dbReference type="InterPro" id="IPR006336">
    <property type="entry name" value="GCS2"/>
</dbReference>
<dbReference type="InterPro" id="IPR046342">
    <property type="entry name" value="CBS_dom_sf"/>
</dbReference>
<comment type="caution">
    <text evidence="3">The sequence shown here is derived from an EMBL/GenBank/DDBJ whole genome shotgun (WGS) entry which is preliminary data.</text>
</comment>
<feature type="domain" description="CBS" evidence="2">
    <location>
        <begin position="578"/>
        <end position="638"/>
    </location>
</feature>
<dbReference type="CDD" id="cd04584">
    <property type="entry name" value="CBS_pair_AcuB_like"/>
    <property type="match status" value="1"/>
</dbReference>
<dbReference type="PROSITE" id="PS51371">
    <property type="entry name" value="CBS"/>
    <property type="match status" value="2"/>
</dbReference>
<dbReference type="Pfam" id="PF00571">
    <property type="entry name" value="CBS"/>
    <property type="match status" value="2"/>
</dbReference>
<evidence type="ECO:0000313" key="3">
    <source>
        <dbReference type="EMBL" id="MCG2588002.1"/>
    </source>
</evidence>
<proteinExistence type="predicted"/>
<dbReference type="Pfam" id="PF04107">
    <property type="entry name" value="GCS2"/>
    <property type="match status" value="1"/>
</dbReference>
<accession>A0ABS9KAX2</accession>
<dbReference type="PANTHER" id="PTHR36510">
    <property type="entry name" value="GLUTAMATE--CYSTEINE LIGASE 2-RELATED"/>
    <property type="match status" value="1"/>
</dbReference>
<dbReference type="Gene3D" id="3.10.580.10">
    <property type="entry name" value="CBS-domain"/>
    <property type="match status" value="1"/>
</dbReference>
<dbReference type="InterPro" id="IPR050141">
    <property type="entry name" value="GCL_type2/YbdK_subfam"/>
</dbReference>
<dbReference type="Gene3D" id="3.30.590.20">
    <property type="match status" value="1"/>
</dbReference>
<feature type="domain" description="CBS" evidence="2">
    <location>
        <begin position="510"/>
        <end position="570"/>
    </location>
</feature>
<dbReference type="RefSeq" id="WP_237852846.1">
    <property type="nucleotide sequence ID" value="NZ_JAKLWS010000004.1"/>
</dbReference>
<dbReference type="SUPFAM" id="SSF54631">
    <property type="entry name" value="CBS-domain pair"/>
    <property type="match status" value="1"/>
</dbReference>
<evidence type="ECO:0000259" key="2">
    <source>
        <dbReference type="PROSITE" id="PS51371"/>
    </source>
</evidence>
<keyword evidence="1" id="KW-0129">CBS domain</keyword>
<evidence type="ECO:0000313" key="4">
    <source>
        <dbReference type="Proteomes" id="UP001165366"/>
    </source>
</evidence>
<keyword evidence="4" id="KW-1185">Reference proteome</keyword>
<dbReference type="Proteomes" id="UP001165366">
    <property type="component" value="Unassembled WGS sequence"/>
</dbReference>
<dbReference type="InterPro" id="IPR000644">
    <property type="entry name" value="CBS_dom"/>
</dbReference>
<dbReference type="SMART" id="SM00116">
    <property type="entry name" value="CBS"/>
    <property type="match status" value="2"/>
</dbReference>
<dbReference type="InterPro" id="IPR014746">
    <property type="entry name" value="Gln_synth/guanido_kin_cat_dom"/>
</dbReference>
<organism evidence="3 4">
    <name type="scientific">Rhodohalobacter sulfatireducens</name>
    <dbReference type="NCBI Taxonomy" id="2911366"/>
    <lineage>
        <taxon>Bacteria</taxon>
        <taxon>Pseudomonadati</taxon>
        <taxon>Balneolota</taxon>
        <taxon>Balneolia</taxon>
        <taxon>Balneolales</taxon>
        <taxon>Balneolaceae</taxon>
        <taxon>Rhodohalobacter</taxon>
    </lineage>
</organism>
<dbReference type="EMBL" id="JAKLWS010000004">
    <property type="protein sequence ID" value="MCG2588002.1"/>
    <property type="molecule type" value="Genomic_DNA"/>
</dbReference>
<dbReference type="GO" id="GO:0016874">
    <property type="term" value="F:ligase activity"/>
    <property type="evidence" value="ECO:0007669"/>
    <property type="project" value="UniProtKB-KW"/>
</dbReference>
<reference evidence="3" key="1">
    <citation type="submission" date="2022-01" db="EMBL/GenBank/DDBJ databases">
        <authorList>
            <person name="Wang Y."/>
        </authorList>
    </citation>
    <scope>NUCLEOTIDE SEQUENCE</scope>
    <source>
        <strain evidence="3">WB101</strain>
    </source>
</reference>
<keyword evidence="3" id="KW-0436">Ligase</keyword>
<sequence>MGVETVKLAENREQTQEFIKYLLKDIRAMERMLESNLFEKDTVRIGAEQELCLVDKYGKPLPISMELLEALDDENFTTELAKFNLETNLAPLNFEGNCLSKMEENILRQLDKVRDTIRQFDGDIVLTGVLPTIRKSDLDIENLTPLPRYKALCAAINKLRGDEYDLRIQGMDELLMRFDTPLLEACNTGFQVHIQVTPDEFVQKYNLAQAITGPVLASAVNSPLLFGKRLWSETRVALFHQSVDTRKVGDHLRESSPRVTFGNEWLKDSILEIYKEDIARYRVMLSSNITEDVDELLDNGEIPKLMALQVHNGTVYRWNRPCYGISNGIPHLRIENRIFPSGPTVSDEIANASFWLGLLNGMDEEYQDITKKLDFDDARMNFFAASKLGLDTKFKWVDDKRYSAVDLITKELLPLAKKGLEKAGVDDGDATSYLDIIKERTDAAQTGSYWMVKSYNSLTKDISREQALSAVVNAMIKNQKKGEPAHKWGLAKLDDMEMWQPSSLLVEEFMTTDLFTVQKDDIIELVANLFEWRRIRYVPVEDDSKHLVGLITMRMVFREFNDIIHNKGDTSKSVEKIMIKNPITIHPEASILEAIDIMDSQRIGCLPVVKNNRLVGIITEQNYMIITSRLLRRLHSDEDKNKTDSEKLSNE</sequence>
<protein>
    <submittedName>
        <fullName evidence="3">Glutamate-cysteine ligase family protein</fullName>
    </submittedName>
</protein>
<reference evidence="3" key="2">
    <citation type="submission" date="2024-05" db="EMBL/GenBank/DDBJ databases">
        <title>Rhodohalobacter halophilus gen. nov., sp. nov., a moderately halophilic member of the family Balneolaceae.</title>
        <authorList>
            <person name="Xia J."/>
        </authorList>
    </citation>
    <scope>NUCLEOTIDE SEQUENCE</scope>
    <source>
        <strain evidence="3">WB101</strain>
    </source>
</reference>